<dbReference type="PANTHER" id="PTHR43201">
    <property type="entry name" value="ACYL-COA SYNTHETASE"/>
    <property type="match status" value="1"/>
</dbReference>
<accession>A0A7S4VK55</accession>
<feature type="domain" description="AMP-dependent synthetase/ligase" evidence="2">
    <location>
        <begin position="185"/>
        <end position="383"/>
    </location>
</feature>
<dbReference type="GO" id="GO:0006631">
    <property type="term" value="P:fatty acid metabolic process"/>
    <property type="evidence" value="ECO:0007669"/>
    <property type="project" value="TreeGrafter"/>
</dbReference>
<evidence type="ECO:0000313" key="3">
    <source>
        <dbReference type="EMBL" id="CAE4650207.1"/>
    </source>
</evidence>
<evidence type="ECO:0000256" key="1">
    <source>
        <dbReference type="ARBA" id="ARBA00006432"/>
    </source>
</evidence>
<dbReference type="InterPro" id="IPR000873">
    <property type="entry name" value="AMP-dep_synth/lig_dom"/>
</dbReference>
<organism evidence="3">
    <name type="scientific">Alexandrium monilatum</name>
    <dbReference type="NCBI Taxonomy" id="311494"/>
    <lineage>
        <taxon>Eukaryota</taxon>
        <taxon>Sar</taxon>
        <taxon>Alveolata</taxon>
        <taxon>Dinophyceae</taxon>
        <taxon>Gonyaulacales</taxon>
        <taxon>Pyrocystaceae</taxon>
        <taxon>Alexandrium</taxon>
    </lineage>
</organism>
<comment type="similarity">
    <text evidence="1">Belongs to the ATP-dependent AMP-binding enzyme family.</text>
</comment>
<sequence length="494" mass="52969">MASARAGAPLLLRAVGWRQAARGGGRRQRLSTCAASLRPLEANIRLGLQARLAGLQQWTEGPPRVAVAGRHSAEFAAALRAARAAGAVAVPVDARRCGQDDLMERFAEAQVQMAVTAGAPGAEAATVQEAARLLAAPTASARALHGEGLGAAAPATPEGEPSCDAPPLLLFSTRPDNHVARAAEVPHRAVSARVAAAMRLWGFTEGDTVLSLGLPADEPASIVDTLEAPLAAGARVTIPELGHAAEGEVWDMWAALLAEEEATVLFVASEWCQKLLLAHTKLAGSVRAELATRWAKRPFRHTVAIAPRGTALSVDLSDRWAKAFGCPLTWHFSCAEAGALLTVRSSAEGPEAWAHEGRCAEGLTWRVEDDELWVSGDSLFERYHGRPRSTEEAFRAEDGFCRTFHRVAAGSGPDGLLPLPALAEVELEKLTDSAMYKGPETRIGPGMMPTWKVKKVPIRVYDTWRTAWGGLDVTKKTTTVHKLYLPKYKKRRKL</sequence>
<dbReference type="Gene3D" id="3.40.50.12780">
    <property type="entry name" value="N-terminal domain of ligase-like"/>
    <property type="match status" value="1"/>
</dbReference>
<dbReference type="SUPFAM" id="SSF56801">
    <property type="entry name" value="Acetyl-CoA synthetase-like"/>
    <property type="match status" value="1"/>
</dbReference>
<dbReference type="InterPro" id="IPR042099">
    <property type="entry name" value="ANL_N_sf"/>
</dbReference>
<dbReference type="Pfam" id="PF00501">
    <property type="entry name" value="AMP-binding"/>
    <property type="match status" value="1"/>
</dbReference>
<dbReference type="PANTHER" id="PTHR43201:SF8">
    <property type="entry name" value="ACYL-COA SYNTHETASE FAMILY MEMBER 3"/>
    <property type="match status" value="1"/>
</dbReference>
<evidence type="ECO:0000259" key="2">
    <source>
        <dbReference type="Pfam" id="PF00501"/>
    </source>
</evidence>
<dbReference type="AlphaFoldDB" id="A0A7S4VK55"/>
<dbReference type="EMBL" id="HBNR01073980">
    <property type="protein sequence ID" value="CAE4650207.1"/>
    <property type="molecule type" value="Transcribed_RNA"/>
</dbReference>
<name>A0A7S4VK55_9DINO</name>
<reference evidence="3" key="1">
    <citation type="submission" date="2021-01" db="EMBL/GenBank/DDBJ databases">
        <authorList>
            <person name="Corre E."/>
            <person name="Pelletier E."/>
            <person name="Niang G."/>
            <person name="Scheremetjew M."/>
            <person name="Finn R."/>
            <person name="Kale V."/>
            <person name="Holt S."/>
            <person name="Cochrane G."/>
            <person name="Meng A."/>
            <person name="Brown T."/>
            <person name="Cohen L."/>
        </authorList>
    </citation>
    <scope>NUCLEOTIDE SEQUENCE</scope>
    <source>
        <strain evidence="3">CCMP3105</strain>
    </source>
</reference>
<proteinExistence type="inferred from homology"/>
<dbReference type="GO" id="GO:0031956">
    <property type="term" value="F:medium-chain fatty acid-CoA ligase activity"/>
    <property type="evidence" value="ECO:0007669"/>
    <property type="project" value="TreeGrafter"/>
</dbReference>
<gene>
    <name evidence="3" type="ORF">AMON00008_LOCUS52513</name>
</gene>
<protein>
    <recommendedName>
        <fullName evidence="2">AMP-dependent synthetase/ligase domain-containing protein</fullName>
    </recommendedName>
</protein>